<feature type="compositionally biased region" description="Polar residues" evidence="1">
    <location>
        <begin position="376"/>
        <end position="386"/>
    </location>
</feature>
<reference evidence="2" key="1">
    <citation type="submission" date="2013-04" db="EMBL/GenBank/DDBJ databases">
        <title>The genome sequencing project of 58 acetic acid bacteria.</title>
        <authorList>
            <person name="Okamoto-Kainuma A."/>
            <person name="Ishikawa M."/>
            <person name="Umino S."/>
            <person name="Koizumi Y."/>
            <person name="Shiwa Y."/>
            <person name="Yoshikawa H."/>
            <person name="Matsutani M."/>
            <person name="Matsushita K."/>
        </authorList>
    </citation>
    <scope>NUCLEOTIDE SEQUENCE</scope>
    <source>
        <strain evidence="2">DSM 14337</strain>
    </source>
</reference>
<proteinExistence type="predicted"/>
<evidence type="ECO:0000313" key="3">
    <source>
        <dbReference type="Proteomes" id="UP001065047"/>
    </source>
</evidence>
<feature type="compositionally biased region" description="Pro residues" evidence="1">
    <location>
        <begin position="115"/>
        <end position="124"/>
    </location>
</feature>
<comment type="caution">
    <text evidence="2">The sequence shown here is derived from an EMBL/GenBank/DDBJ whole genome shotgun (WGS) entry which is preliminary data.</text>
</comment>
<keyword evidence="3" id="KW-1185">Reference proteome</keyword>
<evidence type="ECO:0000313" key="2">
    <source>
        <dbReference type="EMBL" id="GBQ85878.1"/>
    </source>
</evidence>
<accession>A0ABQ0Q042</accession>
<organism evidence="2 3">
    <name type="scientific">Acetobacter malorum DSM 14337</name>
    <dbReference type="NCBI Taxonomy" id="1307910"/>
    <lineage>
        <taxon>Bacteria</taxon>
        <taxon>Pseudomonadati</taxon>
        <taxon>Pseudomonadota</taxon>
        <taxon>Alphaproteobacteria</taxon>
        <taxon>Acetobacterales</taxon>
        <taxon>Acetobacteraceae</taxon>
        <taxon>Acetobacter</taxon>
    </lineage>
</organism>
<dbReference type="EMBL" id="BAPF01000056">
    <property type="protein sequence ID" value="GBQ85878.1"/>
    <property type="molecule type" value="Genomic_DNA"/>
</dbReference>
<dbReference type="Proteomes" id="UP001065047">
    <property type="component" value="Unassembled WGS sequence"/>
</dbReference>
<evidence type="ECO:0000256" key="1">
    <source>
        <dbReference type="SAM" id="MobiDB-lite"/>
    </source>
</evidence>
<feature type="region of interest" description="Disordered" evidence="1">
    <location>
        <begin position="106"/>
        <end position="386"/>
    </location>
</feature>
<gene>
    <name evidence="2" type="ORF">AA14337_3186</name>
</gene>
<dbReference type="RefSeq" id="WP_061506389.1">
    <property type="nucleotide sequence ID" value="NZ_BAPF01000056.1"/>
</dbReference>
<protein>
    <submittedName>
        <fullName evidence="2">Uncharacterized protein</fullName>
    </submittedName>
</protein>
<feature type="compositionally biased region" description="Basic and acidic residues" evidence="1">
    <location>
        <begin position="271"/>
        <end position="284"/>
    </location>
</feature>
<name>A0ABQ0Q042_9PROT</name>
<sequence length="386" mass="41043">MSIETKETNGSRRFTIYLDQNNQIDSAIIRCIEKLGEDIGVQSILRRALIVGIEALSVGDAPILASDIMAEAAQTISDMHRSLGLGERSARKNRRRRSVSDVIAGARSHALVSPETPPQAPSFPSPDHGEQDLLPSATDEDAGISGDTAPLPAANGVDTHHTAISRPHTTGDKEGPVAQPAAPPQEPDLDNAEPTPPVTGVAALEASDHGEGAEEVGPDPVVEQSAPTEAQAFQEPDTSNPFEEDEEGEAAARQSLDEIKQAGGEGTPLNEEPRPETEALREEVAESITPMPVDQPHSQRDDASQPSEATGEEDEEGREETSAVSEAHTPTQSGTPTLAPGIEAILRRHNPQRNPPSEPEQEEEDMGAPPGDRTTIHSIQTPTDQE</sequence>
<dbReference type="GeneID" id="29557893"/>